<dbReference type="VEuPathDB" id="FungiDB:AeMF1_011409"/>
<dbReference type="InterPro" id="IPR011993">
    <property type="entry name" value="PH-like_dom_sf"/>
</dbReference>
<dbReference type="SUPFAM" id="SSF50729">
    <property type="entry name" value="PH domain-like"/>
    <property type="match status" value="1"/>
</dbReference>
<dbReference type="AlphaFoldDB" id="A0A6G0W6N1"/>
<organism evidence="2 3">
    <name type="scientific">Aphanomyces euteiches</name>
    <dbReference type="NCBI Taxonomy" id="100861"/>
    <lineage>
        <taxon>Eukaryota</taxon>
        <taxon>Sar</taxon>
        <taxon>Stramenopiles</taxon>
        <taxon>Oomycota</taxon>
        <taxon>Saprolegniomycetes</taxon>
        <taxon>Saprolegniales</taxon>
        <taxon>Verrucalvaceae</taxon>
        <taxon>Aphanomyces</taxon>
    </lineage>
</organism>
<dbReference type="SMART" id="SM00233">
    <property type="entry name" value="PH"/>
    <property type="match status" value="1"/>
</dbReference>
<dbReference type="EMBL" id="VJMJ01000335">
    <property type="protein sequence ID" value="KAF0722437.1"/>
    <property type="molecule type" value="Genomic_DNA"/>
</dbReference>
<dbReference type="Pfam" id="PF00169">
    <property type="entry name" value="PH"/>
    <property type="match status" value="1"/>
</dbReference>
<dbReference type="PROSITE" id="PS50003">
    <property type="entry name" value="PH_DOMAIN"/>
    <property type="match status" value="1"/>
</dbReference>
<accession>A0A6G0W6N1</accession>
<dbReference type="InterPro" id="IPR001849">
    <property type="entry name" value="PH_domain"/>
</dbReference>
<keyword evidence="3" id="KW-1185">Reference proteome</keyword>
<dbReference type="Gene3D" id="2.30.29.30">
    <property type="entry name" value="Pleckstrin-homology domain (PH domain)/Phosphotyrosine-binding domain (PTB)"/>
    <property type="match status" value="1"/>
</dbReference>
<evidence type="ECO:0000313" key="3">
    <source>
        <dbReference type="Proteomes" id="UP000481153"/>
    </source>
</evidence>
<comment type="caution">
    <text evidence="2">The sequence shown here is derived from an EMBL/GenBank/DDBJ whole genome shotgun (WGS) entry which is preliminary data.</text>
</comment>
<evidence type="ECO:0000259" key="1">
    <source>
        <dbReference type="PROSITE" id="PS50003"/>
    </source>
</evidence>
<evidence type="ECO:0000313" key="2">
    <source>
        <dbReference type="EMBL" id="KAF0722437.1"/>
    </source>
</evidence>
<name>A0A6G0W6N1_9STRA</name>
<feature type="domain" description="PH" evidence="1">
    <location>
        <begin position="4"/>
        <end position="113"/>
    </location>
</feature>
<dbReference type="Proteomes" id="UP000481153">
    <property type="component" value="Unassembled WGS sequence"/>
</dbReference>
<gene>
    <name evidence="2" type="ORF">Ae201684_018439</name>
</gene>
<sequence>MKSEIVRSGVLYKRGSGEGAFQRRNWKPRYVELTFDRVHYYDYCQGTLKGTVYISLCTLDDIQIMPEDCMKTGKSDSTIWRVAIATPDRRLILSMQTEAEMNSWVASFKYVIGVNAMERKSCPAFTFTPKHL</sequence>
<proteinExistence type="predicted"/>
<reference evidence="2 3" key="1">
    <citation type="submission" date="2019-07" db="EMBL/GenBank/DDBJ databases">
        <title>Genomics analysis of Aphanomyces spp. identifies a new class of oomycete effector associated with host adaptation.</title>
        <authorList>
            <person name="Gaulin E."/>
        </authorList>
    </citation>
    <scope>NUCLEOTIDE SEQUENCE [LARGE SCALE GENOMIC DNA]</scope>
    <source>
        <strain evidence="2 3">ATCC 201684</strain>
    </source>
</reference>
<protein>
    <recommendedName>
        <fullName evidence="1">PH domain-containing protein</fullName>
    </recommendedName>
</protein>